<dbReference type="Pfam" id="PF00072">
    <property type="entry name" value="Response_reg"/>
    <property type="match status" value="1"/>
</dbReference>
<dbReference type="GO" id="GO:0005886">
    <property type="term" value="C:plasma membrane"/>
    <property type="evidence" value="ECO:0007669"/>
    <property type="project" value="UniProtKB-SubCell"/>
</dbReference>
<evidence type="ECO:0000259" key="12">
    <source>
        <dbReference type="PROSITE" id="PS51426"/>
    </source>
</evidence>
<dbReference type="InterPro" id="IPR030856">
    <property type="entry name" value="RcsC"/>
</dbReference>
<feature type="transmembrane region" description="Helical" evidence="8">
    <location>
        <begin position="318"/>
        <end position="341"/>
    </location>
</feature>
<protein>
    <recommendedName>
        <fullName evidence="8">Sensor histidine kinase RcsC</fullName>
        <ecNumber evidence="8">2.7.13.3</ecNumber>
    </recommendedName>
</protein>
<dbReference type="PROSITE" id="PS50110">
    <property type="entry name" value="RESPONSE_REGULATORY"/>
    <property type="match status" value="1"/>
</dbReference>
<dbReference type="EC" id="2.7.13.3" evidence="8"/>
<keyword evidence="8" id="KW-0472">Membrane</keyword>
<feature type="transmembrane region" description="Helical" evidence="8">
    <location>
        <begin position="20"/>
        <end position="41"/>
    </location>
</feature>
<evidence type="ECO:0000256" key="6">
    <source>
        <dbReference type="ARBA" id="ARBA00022840"/>
    </source>
</evidence>
<evidence type="ECO:0000256" key="8">
    <source>
        <dbReference type="HAMAP-Rule" id="MF_00979"/>
    </source>
</evidence>
<evidence type="ECO:0000256" key="4">
    <source>
        <dbReference type="ARBA" id="ARBA00022741"/>
    </source>
</evidence>
<dbReference type="InterPro" id="IPR001789">
    <property type="entry name" value="Sig_transdc_resp-reg_receiver"/>
</dbReference>
<dbReference type="PRINTS" id="PR00344">
    <property type="entry name" value="BCTRLSENSOR"/>
</dbReference>
<dbReference type="SUPFAM" id="SSF52172">
    <property type="entry name" value="CheY-like"/>
    <property type="match status" value="2"/>
</dbReference>
<keyword evidence="5 8" id="KW-0418">Kinase</keyword>
<name>A0A1X0WDD8_9GAMM</name>
<feature type="modified residue" description="Phosphohistidine; by autocatalysis" evidence="8">
    <location>
        <position position="483"/>
    </location>
</feature>
<accession>A0A1X0WDD8</accession>
<evidence type="ECO:0000256" key="1">
    <source>
        <dbReference type="ARBA" id="ARBA00000085"/>
    </source>
</evidence>
<dbReference type="Gene3D" id="3.30.565.10">
    <property type="entry name" value="Histidine kinase-like ATPase, C-terminal domain"/>
    <property type="match status" value="1"/>
</dbReference>
<keyword evidence="8" id="KW-1003">Cell membrane</keyword>
<comment type="subunit">
    <text evidence="8">Interacts with RcsD.</text>
</comment>
<keyword evidence="4 8" id="KW-0547">Nucleotide-binding</keyword>
<dbReference type="PROSITE" id="PS50109">
    <property type="entry name" value="HIS_KIN"/>
    <property type="match status" value="1"/>
</dbReference>
<keyword evidence="3 8" id="KW-0808">Transferase</keyword>
<comment type="catalytic activity">
    <reaction evidence="1 8">
        <text>ATP + protein L-histidine = ADP + protein N-phospho-L-histidine.</text>
        <dbReference type="EC" id="2.7.13.3"/>
    </reaction>
</comment>
<dbReference type="SMART" id="SM00448">
    <property type="entry name" value="REC"/>
    <property type="match status" value="1"/>
</dbReference>
<sequence>MKYLTSFRTALRISRYLFRVLAIMLWSLGALLTTFYVLNIFHNKESEIREEDNLNYNQAQTYIKNTAEVVRSVRSMAEKRLGDSINGLDLINGVLSTKNVIPSYHALFPESNCSQLTDSKRNSLASLGNTINYWKDNFSDNYSLKRVFYINGENLCLVDFGVMDSATPIERENGLKTLHDKLIKYRNSKSQDKQKSQYWVEAGNNKEQGNLYVLTPIYVGNKLEALMGVQQTLRLEDFTVSSSSHTGVTLLDSEGVPLLSFLEGDRYTSILDNYPTGQSYFGYMNGYNDLIYKKPLPPSGLSVVYSLPFKTVIERFKLLILNAVVLNVFSALLLFVLAWLFERKMFLPAEENAFRLEEHEQFNHKIVASAPVGISILRISDGVNILSNELAHNYISMLTHEDRQRITRIICDQQTRFVDIITRDNNNIQLSFVHSRYRNEDVAICVLIDVSARVKMEESLHEMANAAEQASQSKSMFLATVSHELRTPLYGIIGNLDLLQTQGLPQGVDRLVTAMNNSSALLLKIISDILDFSKIESEQLKIEPQEFSCREVITHIAGNYLPLVVKKHLGLYCFIEHNVPEIFVGDPVRLQQVLSNILNNAIKFTDTGCIVLHARTCGNYLEFMIRDTGVGIPTKEITRLFDPFFQVGSGVQRHFQGTGLGLAICEKLINLMDGDISVDSEPGLGSAFTVRLPIYGEVHPAPPPLAFWAGKRLWVNIRNGYLESYLMQLLHHHGANVQRWNAEDETLAEDILIVDTPLIHRGALCAQIEFSIDHIGPPQESSPGYWIHSTSTPLEITLLLNRIYQLNEVNENNIALLPEVVESQDNGDITLLVVDDHPINRRLLADQLGSMGYIVVTANDGLDALEAMKVHPVDIVLSDVNMPKLDGYGLTKRLRELEFMLPVIGVTANALAEQKQLCLEAGMDNCLSKPVTLDQLRKTLSYYSQQVRRKRVSGQGARPLSS</sequence>
<evidence type="ECO:0000313" key="14">
    <source>
        <dbReference type="Proteomes" id="UP000192536"/>
    </source>
</evidence>
<dbReference type="Pfam" id="PF00512">
    <property type="entry name" value="HisKA"/>
    <property type="match status" value="1"/>
</dbReference>
<reference evidence="13 14" key="1">
    <citation type="journal article" date="2017" name="Int. J. Syst. Evol. Microbiol.">
        <title>Rouxiella badensis sp. nov. and Rouxiella silvae sp. nov. isolated from peat bog soil in Germany and emendation of the genus description.</title>
        <authorList>
            <person name="Le Fleche-Mateos A."/>
            <person name="Kugler J.H."/>
            <person name="Hansen S.H."/>
            <person name="Syldatk C."/>
            <person name="Hausmann R."/>
            <person name="Lomprez F."/>
            <person name="Vandenbogaert M."/>
            <person name="Manuguerra J.C."/>
            <person name="Grimont P.A."/>
        </authorList>
    </citation>
    <scope>NUCLEOTIDE SEQUENCE [LARGE SCALE GENOMIC DNA]</scope>
    <source>
        <strain evidence="13 14">DSM 100043</strain>
    </source>
</reference>
<dbReference type="PROSITE" id="PS51426">
    <property type="entry name" value="ABL"/>
    <property type="match status" value="1"/>
</dbReference>
<comment type="function">
    <text evidence="8">Component of the Rcs signaling system, which controls transcription of numerous genes. RcsC functions as a membrane-associated protein kinase that phosphorylates RcsD in response to environmental signals. The phosphoryl group is then transferred to the response regulator RcsB.</text>
</comment>
<dbReference type="InterPro" id="IPR004358">
    <property type="entry name" value="Sig_transdc_His_kin-like_C"/>
</dbReference>
<keyword evidence="8" id="KW-1133">Transmembrane helix</keyword>
<dbReference type="PANTHER" id="PTHR45339:SF6">
    <property type="entry name" value="SENSORY HISTIDINE PROTEIN KINASE"/>
    <property type="match status" value="1"/>
</dbReference>
<dbReference type="SMART" id="SM00387">
    <property type="entry name" value="HATPase_c"/>
    <property type="match status" value="1"/>
</dbReference>
<keyword evidence="6 8" id="KW-0067">ATP-binding</keyword>
<dbReference type="GO" id="GO:0000155">
    <property type="term" value="F:phosphorelay sensor kinase activity"/>
    <property type="evidence" value="ECO:0007669"/>
    <property type="project" value="UniProtKB-UniRule"/>
</dbReference>
<dbReference type="GeneID" id="93564901"/>
<dbReference type="InterPro" id="IPR036890">
    <property type="entry name" value="HATPase_C_sf"/>
</dbReference>
<dbReference type="NCBIfam" id="NF008099">
    <property type="entry name" value="PRK10841.1"/>
    <property type="match status" value="1"/>
</dbReference>
<dbReference type="CDD" id="cd00082">
    <property type="entry name" value="HisKA"/>
    <property type="match status" value="1"/>
</dbReference>
<dbReference type="Pfam" id="PF02518">
    <property type="entry name" value="HATPase_c"/>
    <property type="match status" value="1"/>
</dbReference>
<evidence type="ECO:0000256" key="5">
    <source>
        <dbReference type="ARBA" id="ARBA00022777"/>
    </source>
</evidence>
<comment type="PTM">
    <text evidence="8">Autophosphorylated. Activation probably requires a transfer of a phosphate group from a His in the transmitter domain to an Asp in the receiver domain.</text>
</comment>
<dbReference type="Proteomes" id="UP000192536">
    <property type="component" value="Unassembled WGS sequence"/>
</dbReference>
<keyword evidence="14" id="KW-1185">Reference proteome</keyword>
<dbReference type="InterPro" id="IPR005467">
    <property type="entry name" value="His_kinase_dom"/>
</dbReference>
<dbReference type="CDD" id="cd17546">
    <property type="entry name" value="REC_hyHK_CKI1_RcsC-like"/>
    <property type="match status" value="1"/>
</dbReference>
<dbReference type="FunFam" id="3.30.565.10:FF:000010">
    <property type="entry name" value="Sensor histidine kinase RcsC"/>
    <property type="match status" value="1"/>
</dbReference>
<evidence type="ECO:0000256" key="9">
    <source>
        <dbReference type="PROSITE-ProRule" id="PRU00169"/>
    </source>
</evidence>
<feature type="domain" description="ABL" evidence="12">
    <location>
        <begin position="709"/>
        <end position="810"/>
    </location>
</feature>
<keyword evidence="7 8" id="KW-0902">Two-component regulatory system</keyword>
<evidence type="ECO:0000256" key="7">
    <source>
        <dbReference type="ARBA" id="ARBA00023012"/>
    </source>
</evidence>
<feature type="domain" description="Response regulatory" evidence="11">
    <location>
        <begin position="830"/>
        <end position="944"/>
    </location>
</feature>
<keyword evidence="8" id="KW-0812">Transmembrane</keyword>
<dbReference type="InterPro" id="IPR011006">
    <property type="entry name" value="CheY-like_superfamily"/>
</dbReference>
<dbReference type="InterPro" id="IPR019017">
    <property type="entry name" value="Sig_transdc_His_kin_a/b-loop_C"/>
</dbReference>
<dbReference type="CDD" id="cd16922">
    <property type="entry name" value="HATPase_EvgS-ArcB-TorS-like"/>
    <property type="match status" value="1"/>
</dbReference>
<keyword evidence="2 8" id="KW-0597">Phosphoprotein</keyword>
<dbReference type="RefSeq" id="WP_026110517.1">
    <property type="nucleotide sequence ID" value="NZ_CP049603.1"/>
</dbReference>
<dbReference type="InterPro" id="IPR003594">
    <property type="entry name" value="HATPase_dom"/>
</dbReference>
<dbReference type="EMBL" id="MRWE01000023">
    <property type="protein sequence ID" value="ORJ24810.1"/>
    <property type="molecule type" value="Genomic_DNA"/>
</dbReference>
<dbReference type="SUPFAM" id="SSF47384">
    <property type="entry name" value="Homodimeric domain of signal transducing histidine kinase"/>
    <property type="match status" value="1"/>
</dbReference>
<dbReference type="Gene3D" id="3.40.50.10970">
    <property type="match status" value="1"/>
</dbReference>
<evidence type="ECO:0000259" key="11">
    <source>
        <dbReference type="PROSITE" id="PS50110"/>
    </source>
</evidence>
<dbReference type="Gene3D" id="1.10.287.130">
    <property type="match status" value="1"/>
</dbReference>
<evidence type="ECO:0000259" key="10">
    <source>
        <dbReference type="PROSITE" id="PS50109"/>
    </source>
</evidence>
<evidence type="ECO:0000256" key="2">
    <source>
        <dbReference type="ARBA" id="ARBA00022553"/>
    </source>
</evidence>
<dbReference type="GO" id="GO:0005524">
    <property type="term" value="F:ATP binding"/>
    <property type="evidence" value="ECO:0007669"/>
    <property type="project" value="UniProtKB-UniRule"/>
</dbReference>
<dbReference type="Pfam" id="PF09456">
    <property type="entry name" value="RcsC"/>
    <property type="match status" value="1"/>
</dbReference>
<evidence type="ECO:0000313" key="13">
    <source>
        <dbReference type="EMBL" id="ORJ24810.1"/>
    </source>
</evidence>
<comment type="subcellular location">
    <subcellularLocation>
        <location evidence="8">Cell inner membrane</location>
        <topology evidence="8">Multi-pass membrane protein</topology>
    </subcellularLocation>
</comment>
<dbReference type="FunFam" id="3.40.50.2300:FF:000121">
    <property type="entry name" value="Sensor histidine kinase RcsC"/>
    <property type="match status" value="1"/>
</dbReference>
<dbReference type="AlphaFoldDB" id="A0A1X0WDD8"/>
<dbReference type="HAMAP" id="MF_00979">
    <property type="entry name" value="RcsC"/>
    <property type="match status" value="1"/>
</dbReference>
<evidence type="ECO:0000256" key="3">
    <source>
        <dbReference type="ARBA" id="ARBA00022679"/>
    </source>
</evidence>
<feature type="modified residue" description="4-aspartylphosphate" evidence="8 9">
    <location>
        <position position="879"/>
    </location>
</feature>
<proteinExistence type="inferred from homology"/>
<dbReference type="GO" id="GO:0006355">
    <property type="term" value="P:regulation of DNA-templated transcription"/>
    <property type="evidence" value="ECO:0007669"/>
    <property type="project" value="InterPro"/>
</dbReference>
<comment type="caution">
    <text evidence="13">The sequence shown here is derived from an EMBL/GenBank/DDBJ whole genome shotgun (WGS) entry which is preliminary data.</text>
</comment>
<comment type="similarity">
    <text evidence="8">Belongs to the RcsC family.</text>
</comment>
<dbReference type="InterPro" id="IPR003661">
    <property type="entry name" value="HisK_dim/P_dom"/>
</dbReference>
<dbReference type="STRING" id="1646377.BS640_14190"/>
<gene>
    <name evidence="8" type="primary">rcsC</name>
    <name evidence="13" type="ORF">BS640_14190</name>
</gene>
<dbReference type="SUPFAM" id="SSF55874">
    <property type="entry name" value="ATPase domain of HSP90 chaperone/DNA topoisomerase II/histidine kinase"/>
    <property type="match status" value="1"/>
</dbReference>
<feature type="domain" description="Histidine kinase" evidence="10">
    <location>
        <begin position="480"/>
        <end position="696"/>
    </location>
</feature>
<dbReference type="Gene3D" id="3.40.50.2300">
    <property type="match status" value="1"/>
</dbReference>
<dbReference type="PANTHER" id="PTHR45339">
    <property type="entry name" value="HYBRID SIGNAL TRANSDUCTION HISTIDINE KINASE J"/>
    <property type="match status" value="1"/>
</dbReference>
<keyword evidence="8" id="KW-0997">Cell inner membrane</keyword>
<dbReference type="InterPro" id="IPR038388">
    <property type="entry name" value="RcsC_C_sf"/>
</dbReference>
<dbReference type="SMART" id="SM00388">
    <property type="entry name" value="HisKA"/>
    <property type="match status" value="1"/>
</dbReference>
<dbReference type="InterPro" id="IPR036097">
    <property type="entry name" value="HisK_dim/P_sf"/>
</dbReference>
<organism evidence="13 14">
    <name type="scientific">Rouxiella badensis</name>
    <dbReference type="NCBI Taxonomy" id="1646377"/>
    <lineage>
        <taxon>Bacteria</taxon>
        <taxon>Pseudomonadati</taxon>
        <taxon>Pseudomonadota</taxon>
        <taxon>Gammaproteobacteria</taxon>
        <taxon>Enterobacterales</taxon>
        <taxon>Yersiniaceae</taxon>
        <taxon>Rouxiella</taxon>
    </lineage>
</organism>